<reference evidence="2 3" key="1">
    <citation type="submission" date="2020-08" db="EMBL/GenBank/DDBJ databases">
        <title>Aphidius gifuensis genome sequencing and assembly.</title>
        <authorList>
            <person name="Du Z."/>
        </authorList>
    </citation>
    <scope>NUCLEOTIDE SEQUENCE [LARGE SCALE GENOMIC DNA]</scope>
    <source>
        <strain evidence="2">YNYX2018</strain>
        <tissue evidence="2">Adults</tissue>
    </source>
</reference>
<dbReference type="Proteomes" id="UP000639338">
    <property type="component" value="Unassembled WGS sequence"/>
</dbReference>
<dbReference type="AlphaFoldDB" id="A0A835CPB3"/>
<accession>A0A835CPB3</accession>
<feature type="chain" id="PRO_5032903355" evidence="1">
    <location>
        <begin position="21"/>
        <end position="617"/>
    </location>
</feature>
<evidence type="ECO:0000313" key="2">
    <source>
        <dbReference type="EMBL" id="KAF7987920.1"/>
    </source>
</evidence>
<dbReference type="EMBL" id="JACMRX010000006">
    <property type="protein sequence ID" value="KAF7987920.1"/>
    <property type="molecule type" value="Genomic_DNA"/>
</dbReference>
<dbReference type="OrthoDB" id="7666874at2759"/>
<evidence type="ECO:0000313" key="3">
    <source>
        <dbReference type="Proteomes" id="UP000639338"/>
    </source>
</evidence>
<gene>
    <name evidence="2" type="ORF">HCN44_003783</name>
</gene>
<protein>
    <submittedName>
        <fullName evidence="2">Uncharacterized protein</fullName>
    </submittedName>
</protein>
<keyword evidence="3" id="KW-1185">Reference proteome</keyword>
<feature type="signal peptide" evidence="1">
    <location>
        <begin position="1"/>
        <end position="20"/>
    </location>
</feature>
<keyword evidence="1" id="KW-0732">Signal</keyword>
<organism evidence="2 3">
    <name type="scientific">Aphidius gifuensis</name>
    <name type="common">Parasitoid wasp</name>
    <dbReference type="NCBI Taxonomy" id="684658"/>
    <lineage>
        <taxon>Eukaryota</taxon>
        <taxon>Metazoa</taxon>
        <taxon>Ecdysozoa</taxon>
        <taxon>Arthropoda</taxon>
        <taxon>Hexapoda</taxon>
        <taxon>Insecta</taxon>
        <taxon>Pterygota</taxon>
        <taxon>Neoptera</taxon>
        <taxon>Endopterygota</taxon>
        <taxon>Hymenoptera</taxon>
        <taxon>Apocrita</taxon>
        <taxon>Ichneumonoidea</taxon>
        <taxon>Braconidae</taxon>
        <taxon>Aphidiinae</taxon>
        <taxon>Aphidius</taxon>
    </lineage>
</organism>
<comment type="caution">
    <text evidence="2">The sequence shown here is derived from an EMBL/GenBank/DDBJ whole genome shotgun (WGS) entry which is preliminary data.</text>
</comment>
<sequence length="617" mass="73797">MNIIIIIIAFLNIIIKNAQSQLNQSEISVDRQKRDLPDVDSRSNFALDPTLEHKSSFKTIISLWNDPAVKLRIKNIQSSLKPQQVPITGPKKLIANIYETIDHFELPIPIKDNLLYANRLISIELFDFLWEIRESLRASNSRRQLFDDYVDNIQWTDVGKIDRINTLKAVFSSIKNKPSQKTDLKFLFLEACKYCHAEIITEVWRKLQNTDKQDFLSIRNPNDNSNLRLLNEFDKEIILYWIETHLELNDPIDADHRQDRIRNIFETHQDSFLSTNVERLRYFFIQFKPNQNDKDNYILNELLPPTDDFILILDENFVFLMQQLSKEKRDFYLQNNRDFALEHLIDSWPWKYLYFKALEISLKNPGAIANVDWENILKEIVEKINVEYAVFGNYKQTSLWMLEKFWTDYREHFTEGLINTCWSLPIVESSKLRVISIIIQHWNIKSIQRLNIYLEIISGFSTSAPEFYRNKEYNLLYIVAEKIMIDPWHRYLFFQKIDVFGIYNHFIINGDRYNEIERLFDWKFGASSFIKKNSKKNLDWIPIVKNIQSIINTQTFINNKLRRLFQWLDYPENAKVALKKCIDNWLEIEPVNLRKFYSCIKKIRKHVRACERKKYAN</sequence>
<name>A0A835CPB3_APHGI</name>
<evidence type="ECO:0000256" key="1">
    <source>
        <dbReference type="SAM" id="SignalP"/>
    </source>
</evidence>
<proteinExistence type="predicted"/>